<dbReference type="InterPro" id="IPR054691">
    <property type="entry name" value="LeuA/HCS_post-cat"/>
</dbReference>
<dbReference type="RefSeq" id="WP_342759052.1">
    <property type="nucleotide sequence ID" value="NZ_CP146256.1"/>
</dbReference>
<keyword evidence="1" id="KW-0808">Transferase</keyword>
<dbReference type="Gene3D" id="1.10.238.260">
    <property type="match status" value="1"/>
</dbReference>
<dbReference type="Proteomes" id="UP001451571">
    <property type="component" value="Chromosome"/>
</dbReference>
<evidence type="ECO:0000256" key="1">
    <source>
        <dbReference type="ARBA" id="ARBA00022679"/>
    </source>
</evidence>
<name>A0ABZ3EZ29_9FIRM</name>
<gene>
    <name evidence="3" type="ORF">V6984_06930</name>
</gene>
<accession>A0ABZ3EZ29</accession>
<evidence type="ECO:0000313" key="3">
    <source>
        <dbReference type="EMBL" id="XAH75486.1"/>
    </source>
</evidence>
<feature type="domain" description="2-isopropylmalate synthase/homocitrate synthase post-catalytic" evidence="2">
    <location>
        <begin position="224"/>
        <end position="301"/>
    </location>
</feature>
<organism evidence="3 4">
    <name type="scientific">Kineothrix sedimenti</name>
    <dbReference type="NCBI Taxonomy" id="3123317"/>
    <lineage>
        <taxon>Bacteria</taxon>
        <taxon>Bacillati</taxon>
        <taxon>Bacillota</taxon>
        <taxon>Clostridia</taxon>
        <taxon>Lachnospirales</taxon>
        <taxon>Lachnospiraceae</taxon>
        <taxon>Kineothrix</taxon>
    </lineage>
</organism>
<protein>
    <recommendedName>
        <fullName evidence="2">2-isopropylmalate synthase/homocitrate synthase post-catalytic domain-containing protein</fullName>
    </recommendedName>
</protein>
<sequence length="323" mass="36151">MVRIIDATLTMLDGGMVTSAQAQCFLKLLLEIGIDAAAVSPEIYELLEGRMPEGMTGYLEQAGVPADYKEYPGVQYIISTYCSGRGRYIRNYQINELVELNMIPIQDPERRFRLTGLDDLLTFESGRIYESAMETLVKIAPILYPEDTYYCATAIAVSYLQRFNGASVMTTFTGIGSKAATEQVLAAMRVMRRHKPNQDLTGLRKLRQLFEEMTGTPVDAHAPVIGERIFYVESGIHVDGVLKKPSNYESYPPELVGARREIVLGKHSGKASVRYKLKALGLDEKEYDGARILEQVKRLSIKKGKDVTDQEFLEIAGRCRNNA</sequence>
<dbReference type="PANTHER" id="PTHR42880:SF1">
    <property type="entry name" value="ISOPROPYLMALATE_HOMOCITRATE_CITRAMALATE SYNTHASE FAMILY PROTEIN"/>
    <property type="match status" value="1"/>
</dbReference>
<keyword evidence="4" id="KW-1185">Reference proteome</keyword>
<dbReference type="Pfam" id="PF22617">
    <property type="entry name" value="HCS_D2"/>
    <property type="match status" value="1"/>
</dbReference>
<evidence type="ECO:0000313" key="4">
    <source>
        <dbReference type="Proteomes" id="UP001451571"/>
    </source>
</evidence>
<dbReference type="PANTHER" id="PTHR42880">
    <property type="entry name" value="HOMOCITRATE SYNTHASE"/>
    <property type="match status" value="1"/>
</dbReference>
<reference evidence="3 4" key="1">
    <citation type="submission" date="2024-02" db="EMBL/GenBank/DDBJ databases">
        <title>Bacterial strain from lacustrine sediment.</title>
        <authorList>
            <person name="Petit C."/>
            <person name="Fadhlaoui K."/>
        </authorList>
    </citation>
    <scope>NUCLEOTIDE SEQUENCE [LARGE SCALE GENOMIC DNA]</scope>
    <source>
        <strain evidence="3 4">IPX-CK</strain>
    </source>
</reference>
<evidence type="ECO:0000259" key="2">
    <source>
        <dbReference type="Pfam" id="PF22617"/>
    </source>
</evidence>
<proteinExistence type="predicted"/>
<dbReference type="EMBL" id="CP146256">
    <property type="protein sequence ID" value="XAH75486.1"/>
    <property type="molecule type" value="Genomic_DNA"/>
</dbReference>